<dbReference type="AlphaFoldDB" id="A0A517LNE2"/>
<accession>A0A517LNE2</accession>
<dbReference type="EMBL" id="CP042201">
    <property type="protein sequence ID" value="QDS77160.1"/>
    <property type="molecule type" value="Genomic_DNA"/>
</dbReference>
<feature type="chain" id="PRO_5021826764" description="Extracellular membrane protein CFEM domain-containing protein" evidence="1">
    <location>
        <begin position="21"/>
        <end position="102"/>
    </location>
</feature>
<evidence type="ECO:0000313" key="3">
    <source>
        <dbReference type="Proteomes" id="UP000316270"/>
    </source>
</evidence>
<keyword evidence="1" id="KW-0732">Signal</keyword>
<keyword evidence="3" id="KW-1185">Reference proteome</keyword>
<reference evidence="2 3" key="1">
    <citation type="submission" date="2019-07" db="EMBL/GenBank/DDBJ databases">
        <title>Finished genome of Venturia effusa.</title>
        <authorList>
            <person name="Young C.A."/>
            <person name="Cox M.P."/>
            <person name="Ganley A.R.D."/>
            <person name="David W.J."/>
        </authorList>
    </citation>
    <scope>NUCLEOTIDE SEQUENCE [LARGE SCALE GENOMIC DNA]</scope>
    <source>
        <strain evidence="3">albino</strain>
    </source>
</reference>
<name>A0A517LNE2_9PEZI</name>
<proteinExistence type="predicted"/>
<sequence length="102" mass="10616">MKLAFFSGLVALVVGVFTSAIPGPDNAALEFCNKCRALYHTCLEAHCRPGMDSQCLQNCKAEICINGGADGKDCASKCGYATEECGSQSIKSKTVGVTATST</sequence>
<organism evidence="2 3">
    <name type="scientific">Venturia effusa</name>
    <dbReference type="NCBI Taxonomy" id="50376"/>
    <lineage>
        <taxon>Eukaryota</taxon>
        <taxon>Fungi</taxon>
        <taxon>Dikarya</taxon>
        <taxon>Ascomycota</taxon>
        <taxon>Pezizomycotina</taxon>
        <taxon>Dothideomycetes</taxon>
        <taxon>Pleosporomycetidae</taxon>
        <taxon>Venturiales</taxon>
        <taxon>Venturiaceae</taxon>
        <taxon>Venturia</taxon>
    </lineage>
</organism>
<dbReference type="Proteomes" id="UP000316270">
    <property type="component" value="Chromosome 17"/>
</dbReference>
<evidence type="ECO:0008006" key="4">
    <source>
        <dbReference type="Google" id="ProtNLM"/>
    </source>
</evidence>
<protein>
    <recommendedName>
        <fullName evidence="4">Extracellular membrane protein CFEM domain-containing protein</fullName>
    </recommendedName>
</protein>
<gene>
    <name evidence="2" type="ORF">FKW77_001621</name>
</gene>
<evidence type="ECO:0000313" key="2">
    <source>
        <dbReference type="EMBL" id="QDS77160.1"/>
    </source>
</evidence>
<feature type="signal peptide" evidence="1">
    <location>
        <begin position="1"/>
        <end position="20"/>
    </location>
</feature>
<evidence type="ECO:0000256" key="1">
    <source>
        <dbReference type="SAM" id="SignalP"/>
    </source>
</evidence>